<dbReference type="RefSeq" id="WP_193910551.1">
    <property type="nucleotide sequence ID" value="NZ_JADEXG010000058.1"/>
</dbReference>
<evidence type="ECO:0000313" key="1">
    <source>
        <dbReference type="EMBL" id="MBE9079514.1"/>
    </source>
</evidence>
<dbReference type="PANTHER" id="PTHR35765:SF2">
    <property type="entry name" value="OS05G0569200 PROTEIN"/>
    <property type="match status" value="1"/>
</dbReference>
<accession>A0A8J7AIC5</accession>
<evidence type="ECO:0000313" key="2">
    <source>
        <dbReference type="Proteomes" id="UP000636505"/>
    </source>
</evidence>
<organism evidence="1 2">
    <name type="scientific">Vasconcelosia minhoensis LEGE 07310</name>
    <dbReference type="NCBI Taxonomy" id="915328"/>
    <lineage>
        <taxon>Bacteria</taxon>
        <taxon>Bacillati</taxon>
        <taxon>Cyanobacteriota</taxon>
        <taxon>Cyanophyceae</taxon>
        <taxon>Nodosilineales</taxon>
        <taxon>Cymatolegaceae</taxon>
        <taxon>Vasconcelosia</taxon>
        <taxon>Vasconcelosia minhoensis</taxon>
    </lineage>
</organism>
<protein>
    <submittedName>
        <fullName evidence="1">DUF3143 domain-containing protein</fullName>
    </submittedName>
</protein>
<reference evidence="1" key="1">
    <citation type="submission" date="2020-10" db="EMBL/GenBank/DDBJ databases">
        <authorList>
            <person name="Castelo-Branco R."/>
            <person name="Eusebio N."/>
            <person name="Adriana R."/>
            <person name="Vieira A."/>
            <person name="Brugerolle De Fraissinette N."/>
            <person name="Rezende De Castro R."/>
            <person name="Schneider M.P."/>
            <person name="Vasconcelos V."/>
            <person name="Leao P.N."/>
        </authorList>
    </citation>
    <scope>NUCLEOTIDE SEQUENCE</scope>
    <source>
        <strain evidence="1">LEGE 07310</strain>
    </source>
</reference>
<keyword evidence="2" id="KW-1185">Reference proteome</keyword>
<sequence>MQPSDTPLYNHPLPDIESWLSSHGCQQDPANLNNWTLERSAWRAELVLDIDSIVVSYHTVGADSRDVQRSFKYSLSRRDLEEVIFAGP</sequence>
<dbReference type="Pfam" id="PF11341">
    <property type="entry name" value="DUF3143"/>
    <property type="match status" value="1"/>
</dbReference>
<dbReference type="EMBL" id="JADEXG010000058">
    <property type="protein sequence ID" value="MBE9079514.1"/>
    <property type="molecule type" value="Genomic_DNA"/>
</dbReference>
<dbReference type="AlphaFoldDB" id="A0A8J7AIC5"/>
<dbReference type="PANTHER" id="PTHR35765">
    <property type="entry name" value="OS05G0569200 PROTEIN"/>
    <property type="match status" value="1"/>
</dbReference>
<name>A0A8J7AIC5_9CYAN</name>
<gene>
    <name evidence="1" type="ORF">IQ241_19805</name>
</gene>
<proteinExistence type="predicted"/>
<dbReference type="Proteomes" id="UP000636505">
    <property type="component" value="Unassembled WGS sequence"/>
</dbReference>
<comment type="caution">
    <text evidence="1">The sequence shown here is derived from an EMBL/GenBank/DDBJ whole genome shotgun (WGS) entry which is preliminary data.</text>
</comment>
<dbReference type="InterPro" id="IPR021489">
    <property type="entry name" value="DUF3143"/>
</dbReference>